<dbReference type="InterPro" id="IPR052342">
    <property type="entry name" value="MCH/BMMD"/>
</dbReference>
<evidence type="ECO:0000313" key="2">
    <source>
        <dbReference type="Proteomes" id="UP000198923"/>
    </source>
</evidence>
<dbReference type="CDD" id="cd03451">
    <property type="entry name" value="FkbR2"/>
    <property type="match status" value="1"/>
</dbReference>
<accession>A0A1G8FQC6</accession>
<dbReference type="RefSeq" id="WP_093172944.1">
    <property type="nucleotide sequence ID" value="NZ_FNCN01000024.1"/>
</dbReference>
<reference evidence="1 2" key="1">
    <citation type="submission" date="2016-10" db="EMBL/GenBank/DDBJ databases">
        <authorList>
            <person name="de Groot N.N."/>
        </authorList>
    </citation>
    <scope>NUCLEOTIDE SEQUENCE [LARGE SCALE GENOMIC DNA]</scope>
    <source>
        <strain evidence="1 2">CPCC 201354</strain>
    </source>
</reference>
<gene>
    <name evidence="1" type="ORF">SAMN05421505_12439</name>
</gene>
<dbReference type="InterPro" id="IPR016790">
    <property type="entry name" value="Thiol_ester_hydratase_Rv0216"/>
</dbReference>
<name>A0A1G8FQC6_9ACTN</name>
<dbReference type="Gene3D" id="3.10.129.10">
    <property type="entry name" value="Hotdog Thioesterase"/>
    <property type="match status" value="2"/>
</dbReference>
<dbReference type="OrthoDB" id="9796589at2"/>
<dbReference type="AlphaFoldDB" id="A0A1G8FQC6"/>
<dbReference type="PANTHER" id="PTHR43664:SF1">
    <property type="entry name" value="BETA-METHYLMALYL-COA DEHYDRATASE"/>
    <property type="match status" value="1"/>
</dbReference>
<dbReference type="PANTHER" id="PTHR43664">
    <property type="entry name" value="MONOAMINE OXIDASE-RELATED"/>
    <property type="match status" value="1"/>
</dbReference>
<dbReference type="Proteomes" id="UP000198923">
    <property type="component" value="Unassembled WGS sequence"/>
</dbReference>
<sequence>MTAQTPQAPTVVDGPFFDDLSVGDVFSTAPAMTLTSGLAAAHQAILGERLRLPLDDTLAAEVCGQPSLASPALVWNTAIGQSTVVTRQVVANLFYRGLVLHRAPAIGDTLRTVTEVVGLRGNRPKPGRAPSGMAALRMHCVDQHGRAVLDFVRCAMLPARTAQAAAARTDDLDTVGADATDAAYAAAVAGFDLDRFRQAAPGPHFRDLHVGQEWRITGGDVVSSAPELARLTLNIAAVHHDAAAAGPTGRLVYGGHTIGLALAQATRALPNLVTVAGWQECQHTGPVHEGDTLYSTLQVQRLEELPGGGGLAHLRSRVQAVAVGESSARDVLDWRFVGVFA</sequence>
<evidence type="ECO:0000313" key="1">
    <source>
        <dbReference type="EMBL" id="SDH84294.1"/>
    </source>
</evidence>
<dbReference type="InterPro" id="IPR029069">
    <property type="entry name" value="HotDog_dom_sf"/>
</dbReference>
<keyword evidence="2" id="KW-1185">Reference proteome</keyword>
<organism evidence="1 2">
    <name type="scientific">Sinosporangium album</name>
    <dbReference type="NCBI Taxonomy" id="504805"/>
    <lineage>
        <taxon>Bacteria</taxon>
        <taxon>Bacillati</taxon>
        <taxon>Actinomycetota</taxon>
        <taxon>Actinomycetes</taxon>
        <taxon>Streptosporangiales</taxon>
        <taxon>Streptosporangiaceae</taxon>
        <taxon>Sinosporangium</taxon>
    </lineage>
</organism>
<dbReference type="STRING" id="504805.SAMN05421505_12439"/>
<proteinExistence type="predicted"/>
<dbReference type="EMBL" id="FNCN01000024">
    <property type="protein sequence ID" value="SDH84294.1"/>
    <property type="molecule type" value="Genomic_DNA"/>
</dbReference>
<dbReference type="PIRSF" id="PIRSF021494">
    <property type="entry name" value="Rv0216_prd"/>
    <property type="match status" value="1"/>
</dbReference>
<protein>
    <submittedName>
        <fullName evidence="1">Acyl dehydratase</fullName>
    </submittedName>
</protein>
<dbReference type="SUPFAM" id="SSF54637">
    <property type="entry name" value="Thioesterase/thiol ester dehydrase-isomerase"/>
    <property type="match status" value="2"/>
</dbReference>